<dbReference type="PROSITE" id="PS01350">
    <property type="entry name" value="ISPF"/>
    <property type="match status" value="1"/>
</dbReference>
<gene>
    <name evidence="15" type="primary">ispD</name>
    <name evidence="13" type="synonym">ispDF</name>
    <name evidence="15" type="ORF">H9728_01325</name>
</gene>
<dbReference type="GO" id="GO:0050518">
    <property type="term" value="F:2-C-methyl-D-erythritol 4-phosphate cytidylyltransferase activity"/>
    <property type="evidence" value="ECO:0007669"/>
    <property type="project" value="UniProtKB-UniRule"/>
</dbReference>
<dbReference type="CDD" id="cd02516">
    <property type="entry name" value="CDP-ME_synthetase"/>
    <property type="match status" value="1"/>
</dbReference>
<feature type="binding site" evidence="13">
    <location>
        <begin position="276"/>
        <end position="278"/>
    </location>
    <ligand>
        <name>4-CDP-2-C-methyl-D-erythritol 2-phosphate</name>
        <dbReference type="ChEBI" id="CHEBI:57919"/>
    </ligand>
</feature>
<dbReference type="PANTHER" id="PTHR43181:SF1">
    <property type="entry name" value="2-C-METHYL-D-ERYTHRITOL 2,4-CYCLODIPHOSPHATE SYNTHASE, CHLOROPLASTIC"/>
    <property type="match status" value="1"/>
</dbReference>
<dbReference type="Proteomes" id="UP000824135">
    <property type="component" value="Unassembled WGS sequence"/>
</dbReference>
<feature type="binding site" evidence="13">
    <location>
        <begin position="227"/>
        <end position="229"/>
    </location>
    <ligand>
        <name>4-CDP-2-C-methyl-D-erythritol 2-phosphate</name>
        <dbReference type="ChEBI" id="CHEBI:57919"/>
    </ligand>
</feature>
<feature type="region of interest" description="2-C-methyl-D-erythritol 2,4-cyclodiphosphate synthase" evidence="13">
    <location>
        <begin position="221"/>
        <end position="377"/>
    </location>
</feature>
<dbReference type="Gene3D" id="3.90.550.10">
    <property type="entry name" value="Spore Coat Polysaccharide Biosynthesis Protein SpsA, Chain A"/>
    <property type="match status" value="1"/>
</dbReference>
<feature type="domain" description="2-C-methyl-D-erythritol 2,4-cyclodiphosphate synthase" evidence="14">
    <location>
        <begin position="221"/>
        <end position="374"/>
    </location>
</feature>
<accession>A0A9D1Z739</accession>
<dbReference type="AlphaFoldDB" id="A0A9D1Z739"/>
<dbReference type="NCBIfam" id="TIGR00151">
    <property type="entry name" value="ispF"/>
    <property type="match status" value="1"/>
</dbReference>
<name>A0A9D1Z739_9FIRM</name>
<feature type="site" description="Transition state stabilizer" evidence="13">
    <location>
        <position position="254"/>
    </location>
</feature>
<evidence type="ECO:0000256" key="5">
    <source>
        <dbReference type="ARBA" id="ARBA00004787"/>
    </source>
</evidence>
<feature type="site" description="Transition state stabilizer" evidence="13">
    <location>
        <position position="15"/>
    </location>
</feature>
<dbReference type="Pfam" id="PF01128">
    <property type="entry name" value="IspD"/>
    <property type="match status" value="1"/>
</dbReference>
<feature type="binding site" evidence="13">
    <location>
        <begin position="281"/>
        <end position="285"/>
    </location>
    <ligand>
        <name>4-CDP-2-C-methyl-D-erythritol 2-phosphate</name>
        <dbReference type="ChEBI" id="CHEBI:57919"/>
    </ligand>
</feature>
<feature type="site" description="Positions MEP for the nucleophilic attack" evidence="13">
    <location>
        <position position="153"/>
    </location>
</feature>
<dbReference type="Pfam" id="PF02542">
    <property type="entry name" value="YgbB"/>
    <property type="match status" value="1"/>
</dbReference>
<dbReference type="HAMAP" id="MF_00107">
    <property type="entry name" value="IspF"/>
    <property type="match status" value="1"/>
</dbReference>
<dbReference type="SUPFAM" id="SSF53448">
    <property type="entry name" value="Nucleotide-diphospho-sugar transferases"/>
    <property type="match status" value="1"/>
</dbReference>
<evidence type="ECO:0000313" key="16">
    <source>
        <dbReference type="Proteomes" id="UP000824135"/>
    </source>
</evidence>
<dbReference type="Gene3D" id="3.30.1330.50">
    <property type="entry name" value="2-C-methyl-D-erythritol 2,4-cyclodiphosphate synthase"/>
    <property type="match status" value="1"/>
</dbReference>
<sequence>MNIFAIIPAAGKGNRAGFSHNKIFEKLNGESVLCRTVRAFSRREDVSGIVLAVSADDEERAKRELTGVQGLLFCRGGDTRTESVKNALEMLSALPSPPDYVLIHDAARPFVSQNVIGNCIETVRQFGSAVCALPSTDTTVVSEAGFISEVPARERVFTLQTPQGFAFAQILSAYRRIAPDDAFTDDSGVYAKYVAPPRLFTGETRNKKLTFAEDFAMNETRTGIGIDTHRFGAEKDYVVLGGEKIPSECGLIAHSDGDVLCHAVMDALLSAAGLADIGHYFPDTDAQYKGADSLALLTRVCGLLKNEGFAVGNVSAAIVAEKPKLAPYIAKMKQNLANVLQIPESSVGISAGTNEGLGYIGRGEGITVIANALLRSV</sequence>
<feature type="binding site" evidence="13">
    <location>
        <position position="262"/>
    </location>
    <ligand>
        <name>a divalent metal cation</name>
        <dbReference type="ChEBI" id="CHEBI:60240"/>
    </ligand>
</feature>
<dbReference type="InterPro" id="IPR001228">
    <property type="entry name" value="IspD"/>
</dbReference>
<reference evidence="15" key="1">
    <citation type="journal article" date="2021" name="PeerJ">
        <title>Extensive microbial diversity within the chicken gut microbiome revealed by metagenomics and culture.</title>
        <authorList>
            <person name="Gilroy R."/>
            <person name="Ravi A."/>
            <person name="Getino M."/>
            <person name="Pursley I."/>
            <person name="Horton D.L."/>
            <person name="Alikhan N.F."/>
            <person name="Baker D."/>
            <person name="Gharbi K."/>
            <person name="Hall N."/>
            <person name="Watson M."/>
            <person name="Adriaenssens E.M."/>
            <person name="Foster-Nyarko E."/>
            <person name="Jarju S."/>
            <person name="Secka A."/>
            <person name="Antonio M."/>
            <person name="Oren A."/>
            <person name="Chaudhuri R.R."/>
            <person name="La Ragione R."/>
            <person name="Hildebrand F."/>
            <person name="Pallen M.J."/>
        </authorList>
    </citation>
    <scope>NUCLEOTIDE SEQUENCE</scope>
    <source>
        <strain evidence="15">CHK199-9574</strain>
    </source>
</reference>
<evidence type="ECO:0000313" key="15">
    <source>
        <dbReference type="EMBL" id="HIY77662.1"/>
    </source>
</evidence>
<feature type="binding site" evidence="13">
    <location>
        <begin position="254"/>
        <end position="255"/>
    </location>
    <ligand>
        <name>4-CDP-2-C-methyl-D-erythritol 2-phosphate</name>
        <dbReference type="ChEBI" id="CHEBI:57919"/>
    </ligand>
</feature>
<dbReference type="NCBIfam" id="TIGR00453">
    <property type="entry name" value="ispD"/>
    <property type="match status" value="1"/>
</dbReference>
<comment type="similarity">
    <text evidence="13">In the N-terminal section; belongs to the IspD/TarI cytidylyltransferase family. IspD subfamily.</text>
</comment>
<feature type="site" description="Transition state stabilizer" evidence="13">
    <location>
        <position position="353"/>
    </location>
</feature>
<comment type="catalytic activity">
    <reaction evidence="2 13">
        <text>2-C-methyl-D-erythritol 4-phosphate + CTP + H(+) = 4-CDP-2-C-methyl-D-erythritol + diphosphate</text>
        <dbReference type="Rhea" id="RHEA:13429"/>
        <dbReference type="ChEBI" id="CHEBI:15378"/>
        <dbReference type="ChEBI" id="CHEBI:33019"/>
        <dbReference type="ChEBI" id="CHEBI:37563"/>
        <dbReference type="ChEBI" id="CHEBI:57823"/>
        <dbReference type="ChEBI" id="CHEBI:58262"/>
        <dbReference type="EC" id="2.7.7.60"/>
    </reaction>
</comment>
<evidence type="ECO:0000256" key="2">
    <source>
        <dbReference type="ARBA" id="ARBA00001282"/>
    </source>
</evidence>
<evidence type="ECO:0000256" key="3">
    <source>
        <dbReference type="ARBA" id="ARBA00001968"/>
    </source>
</evidence>
<dbReference type="SUPFAM" id="SSF69765">
    <property type="entry name" value="IpsF-like"/>
    <property type="match status" value="1"/>
</dbReference>
<evidence type="ECO:0000256" key="7">
    <source>
        <dbReference type="ARBA" id="ARBA00022679"/>
    </source>
</evidence>
<dbReference type="PROSITE" id="PS01295">
    <property type="entry name" value="ISPD"/>
    <property type="match status" value="1"/>
</dbReference>
<dbReference type="InterPro" id="IPR026596">
    <property type="entry name" value="IspD/F"/>
</dbReference>
<dbReference type="InterPro" id="IPR034683">
    <property type="entry name" value="IspD/TarI"/>
</dbReference>
<evidence type="ECO:0000259" key="14">
    <source>
        <dbReference type="Pfam" id="PF02542"/>
    </source>
</evidence>
<feature type="site" description="Transition state stabilizer" evidence="13">
    <location>
        <position position="22"/>
    </location>
</feature>
<dbReference type="GO" id="GO:0016114">
    <property type="term" value="P:terpenoid biosynthetic process"/>
    <property type="evidence" value="ECO:0007669"/>
    <property type="project" value="InterPro"/>
</dbReference>
<feature type="site" description="Positions MEP for the nucleophilic attack" evidence="13">
    <location>
        <position position="208"/>
    </location>
</feature>
<dbReference type="EMBL" id="DXCO01000010">
    <property type="protein sequence ID" value="HIY77662.1"/>
    <property type="molecule type" value="Genomic_DNA"/>
</dbReference>
<comment type="caution">
    <text evidence="13">Lacks conserved residue(s) required for the propagation of feature annotation.</text>
</comment>
<dbReference type="InterPro" id="IPR020555">
    <property type="entry name" value="MECDP_synthase_CS"/>
</dbReference>
<evidence type="ECO:0000256" key="11">
    <source>
        <dbReference type="ARBA" id="ARBA00023239"/>
    </source>
</evidence>
<dbReference type="InterPro" id="IPR029044">
    <property type="entry name" value="Nucleotide-diphossugar_trans"/>
</dbReference>
<keyword evidence="7 13" id="KW-0808">Transferase</keyword>
<feature type="binding site" evidence="13">
    <location>
        <position position="229"/>
    </location>
    <ligand>
        <name>a divalent metal cation</name>
        <dbReference type="ChEBI" id="CHEBI:60240"/>
    </ligand>
</feature>
<organism evidence="15 16">
    <name type="scientific">Candidatus Borkfalkia excrementavium</name>
    <dbReference type="NCBI Taxonomy" id="2838505"/>
    <lineage>
        <taxon>Bacteria</taxon>
        <taxon>Bacillati</taxon>
        <taxon>Bacillota</taxon>
        <taxon>Clostridia</taxon>
        <taxon>Christensenellales</taxon>
        <taxon>Christensenellaceae</taxon>
        <taxon>Candidatus Borkfalkia</taxon>
    </lineage>
</organism>
<comment type="caution">
    <text evidence="15">The sequence shown here is derived from an EMBL/GenBank/DDBJ whole genome shotgun (WGS) entry which is preliminary data.</text>
</comment>
<dbReference type="GO" id="GO:0019288">
    <property type="term" value="P:isopentenyl diphosphate biosynthetic process, methylerythritol 4-phosphate pathway"/>
    <property type="evidence" value="ECO:0007669"/>
    <property type="project" value="UniProtKB-UniRule"/>
</dbReference>
<feature type="region of interest" description="2-C-methyl-D-erythritol 4-phosphate cytidylyltransferase" evidence="13">
    <location>
        <begin position="1"/>
        <end position="220"/>
    </location>
</feature>
<evidence type="ECO:0000256" key="12">
    <source>
        <dbReference type="ARBA" id="ARBA00023268"/>
    </source>
</evidence>
<keyword evidence="12 13" id="KW-0511">Multifunctional enzyme</keyword>
<feature type="binding site" evidence="13">
    <location>
        <position position="227"/>
    </location>
    <ligand>
        <name>a divalent metal cation</name>
        <dbReference type="ChEBI" id="CHEBI:60240"/>
    </ligand>
</feature>
<comment type="pathway">
    <text evidence="4 13">Isoprenoid biosynthesis; isopentenyl diphosphate biosynthesis via DXP pathway; isopentenyl diphosphate from 1-deoxy-D-xylulose 5-phosphate: step 4/6.</text>
</comment>
<evidence type="ECO:0000256" key="8">
    <source>
        <dbReference type="ARBA" id="ARBA00022695"/>
    </source>
</evidence>
<comment type="function">
    <text evidence="13">Bifunctional enzyme that catalyzes the formation of 4-diphosphocytidyl-2-C-methyl-D-erythritol from CTP and 2-C-methyl-D-erythritol 4-phosphate (MEP) (IspD), and catalyzes the conversion of 4-diphosphocytidyl-2-C-methyl-D-erythritol 2-phosphate (CDP-ME2P) to 2-C-methyl-D-erythritol 2,4-cyclodiphosphate (ME-CPP) with a corresponding release of cytidine 5-monophosphate (CMP) (IspF).</text>
</comment>
<keyword evidence="8 13" id="KW-0548">Nucleotidyltransferase</keyword>
<evidence type="ECO:0000256" key="9">
    <source>
        <dbReference type="ARBA" id="ARBA00022723"/>
    </source>
</evidence>
<dbReference type="InterPro" id="IPR018294">
    <property type="entry name" value="ISPD_synthase_CS"/>
</dbReference>
<feature type="binding site" evidence="13">
    <location>
        <position position="362"/>
    </location>
    <ligand>
        <name>4-CDP-2-C-methyl-D-erythritol 2-phosphate</name>
        <dbReference type="ChEBI" id="CHEBI:57919"/>
    </ligand>
</feature>
<dbReference type="GO" id="GO:0008685">
    <property type="term" value="F:2-C-methyl-D-erythritol 2,4-cyclodiphosphate synthase activity"/>
    <property type="evidence" value="ECO:0007669"/>
    <property type="project" value="UniProtKB-UniRule"/>
</dbReference>
<proteinExistence type="inferred from homology"/>
<protein>
    <recommendedName>
        <fullName evidence="13">Bifunctional enzyme IspD/IspF</fullName>
    </recommendedName>
    <domain>
        <recommendedName>
            <fullName evidence="13">2-C-methyl-D-erythritol 4-phosphate cytidylyltransferase</fullName>
            <ecNumber evidence="13">2.7.7.60</ecNumber>
        </recommendedName>
        <alternativeName>
            <fullName evidence="13">4-diphosphocytidyl-2C-methyl-D-erythritol synthase</fullName>
        </alternativeName>
        <alternativeName>
            <fullName evidence="13">MEP cytidylyltransferase</fullName>
            <shortName evidence="13">MCT</shortName>
        </alternativeName>
    </domain>
    <domain>
        <recommendedName>
            <fullName evidence="13">2-C-methyl-D-erythritol 2,4-cyclodiphosphate synthase</fullName>
            <shortName evidence="13">MECDP-synthase</shortName>
            <shortName evidence="13">MECPP-synthase</shortName>
            <shortName evidence="13">MECPS</shortName>
            <ecNumber evidence="13">4.6.1.12</ecNumber>
        </recommendedName>
    </domain>
</protein>
<evidence type="ECO:0000256" key="13">
    <source>
        <dbReference type="HAMAP-Rule" id="MF_01520"/>
    </source>
</evidence>
<dbReference type="EC" id="2.7.7.60" evidence="13"/>
<reference evidence="15" key="2">
    <citation type="submission" date="2021-04" db="EMBL/GenBank/DDBJ databases">
        <authorList>
            <person name="Gilroy R."/>
        </authorList>
    </citation>
    <scope>NUCLEOTIDE SEQUENCE</scope>
    <source>
        <strain evidence="15">CHK199-9574</strain>
    </source>
</reference>
<comment type="catalytic activity">
    <reaction evidence="1 13">
        <text>4-CDP-2-C-methyl-D-erythritol 2-phosphate = 2-C-methyl-D-erythritol 2,4-cyclic diphosphate + CMP</text>
        <dbReference type="Rhea" id="RHEA:23864"/>
        <dbReference type="ChEBI" id="CHEBI:57919"/>
        <dbReference type="ChEBI" id="CHEBI:58483"/>
        <dbReference type="ChEBI" id="CHEBI:60377"/>
        <dbReference type="EC" id="4.6.1.12"/>
    </reaction>
</comment>
<dbReference type="GO" id="GO:0046872">
    <property type="term" value="F:metal ion binding"/>
    <property type="evidence" value="ECO:0007669"/>
    <property type="project" value="UniProtKB-KW"/>
</dbReference>
<evidence type="ECO:0000256" key="1">
    <source>
        <dbReference type="ARBA" id="ARBA00000200"/>
    </source>
</evidence>
<keyword evidence="10 13" id="KW-0414">Isoprene biosynthesis</keyword>
<evidence type="ECO:0000256" key="6">
    <source>
        <dbReference type="ARBA" id="ARBA00009789"/>
    </source>
</evidence>
<dbReference type="HAMAP" id="MF_01520">
    <property type="entry name" value="IspDF"/>
    <property type="match status" value="1"/>
</dbReference>
<dbReference type="CDD" id="cd00554">
    <property type="entry name" value="MECDP_synthase"/>
    <property type="match status" value="1"/>
</dbReference>
<keyword evidence="9 13" id="KW-0479">Metal-binding</keyword>
<dbReference type="PANTHER" id="PTHR43181">
    <property type="entry name" value="2-C-METHYL-D-ERYTHRITOL 2,4-CYCLODIPHOSPHATE SYNTHASE, CHLOROPLASTIC"/>
    <property type="match status" value="1"/>
</dbReference>
<evidence type="ECO:0000256" key="10">
    <source>
        <dbReference type="ARBA" id="ARBA00023229"/>
    </source>
</evidence>
<dbReference type="EC" id="4.6.1.12" evidence="13"/>
<comment type="similarity">
    <text evidence="6">Belongs to the IspD/TarI cytidylyltransferase family. IspD subfamily.</text>
</comment>
<dbReference type="InterPro" id="IPR036571">
    <property type="entry name" value="MECDP_synthase_sf"/>
</dbReference>
<comment type="cofactor">
    <cofactor evidence="3 13">
        <name>a divalent metal cation</name>
        <dbReference type="ChEBI" id="CHEBI:60240"/>
    </cofactor>
</comment>
<feature type="binding site" evidence="13">
    <location>
        <position position="359"/>
    </location>
    <ligand>
        <name>4-CDP-2-C-methyl-D-erythritol 2-phosphate</name>
        <dbReference type="ChEBI" id="CHEBI:57919"/>
    </ligand>
</feature>
<evidence type="ECO:0000256" key="4">
    <source>
        <dbReference type="ARBA" id="ARBA00004709"/>
    </source>
</evidence>
<comment type="similarity">
    <text evidence="13">In the C-terminal section; belongs to the IspF family.</text>
</comment>
<keyword evidence="11 13" id="KW-0456">Lyase</keyword>
<dbReference type="InterPro" id="IPR003526">
    <property type="entry name" value="MECDP_synthase"/>
</dbReference>
<comment type="pathway">
    <text evidence="5 13">Isoprenoid biosynthesis; isopentenyl diphosphate biosynthesis via DXP pathway; isopentenyl diphosphate from 1-deoxy-D-xylulose 5-phosphate: step 2/6.</text>
</comment>